<dbReference type="InterPro" id="IPR051203">
    <property type="entry name" value="Polysaccharide_Synthase-Rel"/>
</dbReference>
<dbReference type="InterPro" id="IPR036291">
    <property type="entry name" value="NAD(P)-bd_dom_sf"/>
</dbReference>
<dbReference type="Proteomes" id="UP000004926">
    <property type="component" value="Chromosome"/>
</dbReference>
<dbReference type="Pfam" id="PF02719">
    <property type="entry name" value="Polysacc_synt_2"/>
    <property type="match status" value="1"/>
</dbReference>
<dbReference type="HOGENOM" id="CLU_013560_5_1_11"/>
<accession>H5X2J4</accession>
<protein>
    <submittedName>
        <fullName evidence="5">Putative nucleoside-diphosphate sugar epimerase</fullName>
    </submittedName>
</protein>
<sequence>MHDLVMALTAPWRRKTALLAAVDGFSWLLAILLASWLRYEFTLDQVYGGALVRAAAVAVLASWLTGSASRLYSGGYAVGSLDDVLNLAKSTIIGGFALLIAVLLGLTPSIPRSVPVIATLLALSMSAAARLLARVYRARRLRPRQSRARRVIVYGSGPQGEQLIRSMLSGTAGELLPVAVLDDDTETPNARVAGVPVRGGTGQLEAVARETRAQLLIVAMANPDPAAMRSLVSAAANTSLDVKVLPPLTELLRPWADFSDLRDLNLTDLLGRAPVDTDVDSIAGYLAGQRVLVTGAGGSIGSELCRQVDKFKPAALMMLDRDESALHAVRLSLYGKADLDSPDVILADIRDADRIREVFLRHKPDVVFHAAALKHLAMLERYPEEAWKTNVLGTITLLDAACESGVGKFINVSTDKAANPSSVLGRSKRIGERLVAGTAARCGGTFLSVRFGNVLGSRGSVLTTFAEQLSSGSPLTVTHPEVTRFFMTVPEAVELVIQAAAIGRSGEALVLDMGEPVRITELAEMLMALSGRQSPIVYTGLGRGEKLHEELFGSGELDRRPVHPAISHIRVSGIDTATVRTVGSQLDVARAMTELVDSEVSIPRVREPQPVEFRPTARSETRDHVHVTSNHHWDSGTSTPQRGHR</sequence>
<keyword evidence="3" id="KW-1133">Transmembrane helix</keyword>
<dbReference type="InterPro" id="IPR003869">
    <property type="entry name" value="Polysac_CapD-like"/>
</dbReference>
<dbReference type="CDD" id="cd05237">
    <property type="entry name" value="UDP_invert_4-6DH_SDR_e"/>
    <property type="match status" value="1"/>
</dbReference>
<feature type="region of interest" description="Disordered" evidence="2">
    <location>
        <begin position="606"/>
        <end position="645"/>
    </location>
</feature>
<evidence type="ECO:0000256" key="3">
    <source>
        <dbReference type="SAM" id="Phobius"/>
    </source>
</evidence>
<keyword evidence="3" id="KW-0812">Transmembrane</keyword>
<proteinExistence type="inferred from homology"/>
<organism evidence="5 6">
    <name type="scientific">Saccharomonospora marina XMU15</name>
    <dbReference type="NCBI Taxonomy" id="882083"/>
    <lineage>
        <taxon>Bacteria</taxon>
        <taxon>Bacillati</taxon>
        <taxon>Actinomycetota</taxon>
        <taxon>Actinomycetes</taxon>
        <taxon>Pseudonocardiales</taxon>
        <taxon>Pseudonocardiaceae</taxon>
        <taxon>Saccharomonospora</taxon>
    </lineage>
</organism>
<name>H5X2J4_9PSEU</name>
<feature type="transmembrane region" description="Helical" evidence="3">
    <location>
        <begin position="45"/>
        <end position="66"/>
    </location>
</feature>
<evidence type="ECO:0000313" key="6">
    <source>
        <dbReference type="Proteomes" id="UP000004926"/>
    </source>
</evidence>
<feature type="transmembrane region" description="Helical" evidence="3">
    <location>
        <begin position="87"/>
        <end position="107"/>
    </location>
</feature>
<evidence type="ECO:0000259" key="4">
    <source>
        <dbReference type="Pfam" id="PF02719"/>
    </source>
</evidence>
<dbReference type="PANTHER" id="PTHR43318:SF1">
    <property type="entry name" value="POLYSACCHARIDE BIOSYNTHESIS PROTEIN EPSC-RELATED"/>
    <property type="match status" value="1"/>
</dbReference>
<dbReference type="AlphaFoldDB" id="H5X2J4"/>
<comment type="similarity">
    <text evidence="1">Belongs to the polysaccharide synthase family.</text>
</comment>
<evidence type="ECO:0000256" key="2">
    <source>
        <dbReference type="SAM" id="MobiDB-lite"/>
    </source>
</evidence>
<dbReference type="Gene3D" id="3.40.50.720">
    <property type="entry name" value="NAD(P)-binding Rossmann-like Domain"/>
    <property type="match status" value="2"/>
</dbReference>
<feature type="domain" description="Polysaccharide biosynthesis protein CapD-like" evidence="4">
    <location>
        <begin position="291"/>
        <end position="569"/>
    </location>
</feature>
<dbReference type="Pfam" id="PF13727">
    <property type="entry name" value="CoA_binding_3"/>
    <property type="match status" value="1"/>
</dbReference>
<feature type="transmembrane region" description="Helical" evidence="3">
    <location>
        <begin position="16"/>
        <end position="39"/>
    </location>
</feature>
<gene>
    <name evidence="5" type="ORF">SacmaDRAFT_1583</name>
</gene>
<keyword evidence="3" id="KW-0472">Membrane</keyword>
<keyword evidence="6" id="KW-1185">Reference proteome</keyword>
<dbReference type="STRING" id="882083.SacmaDRAFT_1583"/>
<dbReference type="eggNOG" id="COG1086">
    <property type="taxonomic scope" value="Bacteria"/>
</dbReference>
<feature type="compositionally biased region" description="Basic and acidic residues" evidence="2">
    <location>
        <begin position="606"/>
        <end position="634"/>
    </location>
</feature>
<evidence type="ECO:0000256" key="1">
    <source>
        <dbReference type="ARBA" id="ARBA00007430"/>
    </source>
</evidence>
<evidence type="ECO:0000313" key="5">
    <source>
        <dbReference type="EMBL" id="EHR49859.1"/>
    </source>
</evidence>
<dbReference type="SUPFAM" id="SSF51735">
    <property type="entry name" value="NAD(P)-binding Rossmann-fold domains"/>
    <property type="match status" value="2"/>
</dbReference>
<feature type="compositionally biased region" description="Polar residues" evidence="2">
    <location>
        <begin position="635"/>
        <end position="645"/>
    </location>
</feature>
<dbReference type="EMBL" id="CM001439">
    <property type="protein sequence ID" value="EHR49859.1"/>
    <property type="molecule type" value="Genomic_DNA"/>
</dbReference>
<feature type="transmembrane region" description="Helical" evidence="3">
    <location>
        <begin position="113"/>
        <end position="133"/>
    </location>
</feature>
<dbReference type="PANTHER" id="PTHR43318">
    <property type="entry name" value="UDP-N-ACETYLGLUCOSAMINE 4,6-DEHYDRATASE"/>
    <property type="match status" value="1"/>
</dbReference>
<reference evidence="5 6" key="1">
    <citation type="journal article" date="2012" name="Stand. Genomic Sci.">
        <title>Genome sequence of the ocean sediment bacterium Saccharomonospora marina type strain (XMU15(T)).</title>
        <authorList>
            <person name="Klenk H.P."/>
            <person name="Lu M."/>
            <person name="Lucas S."/>
            <person name="Lapidus A."/>
            <person name="Copeland A."/>
            <person name="Pitluck S."/>
            <person name="Goodwin L.A."/>
            <person name="Han C."/>
            <person name="Tapia R."/>
            <person name="Brambilla E.M."/>
            <person name="Potter G."/>
            <person name="Land M."/>
            <person name="Ivanova N."/>
            <person name="Rohde M."/>
            <person name="Goker M."/>
            <person name="Detter J.C."/>
            <person name="Li W.J."/>
            <person name="Kyrpides N.C."/>
            <person name="Woyke T."/>
        </authorList>
    </citation>
    <scope>NUCLEOTIDE SEQUENCE [LARGE SCALE GENOMIC DNA]</scope>
    <source>
        <strain evidence="5 6">XMU15</strain>
    </source>
</reference>